<dbReference type="InterPro" id="IPR012337">
    <property type="entry name" value="RNaseH-like_sf"/>
</dbReference>
<protein>
    <submittedName>
        <fullName evidence="1">Uncharacterized protein</fullName>
    </submittedName>
</protein>
<name>A0A838BQU5_9HYPH</name>
<proteinExistence type="predicted"/>
<dbReference type="EMBL" id="JACDXJ010000001">
    <property type="protein sequence ID" value="MBA1157788.1"/>
    <property type="molecule type" value="Genomic_DNA"/>
</dbReference>
<dbReference type="Proteomes" id="UP000572984">
    <property type="component" value="Unassembled WGS sequence"/>
</dbReference>
<dbReference type="PANTHER" id="PTHR36015:SF6">
    <property type="entry name" value="HOLLIDAY JUNCTION RESOLVASE MOC1, CHLOROPLASTIC-RELATED"/>
    <property type="match status" value="1"/>
</dbReference>
<dbReference type="AlphaFoldDB" id="A0A838BQU5"/>
<keyword evidence="2" id="KW-1185">Reference proteome</keyword>
<gene>
    <name evidence="1" type="ORF">H0S73_16880</name>
</gene>
<dbReference type="GO" id="GO:0008821">
    <property type="term" value="F:crossover junction DNA endonuclease activity"/>
    <property type="evidence" value="ECO:0007669"/>
    <property type="project" value="InterPro"/>
</dbReference>
<accession>A0A838BQU5</accession>
<comment type="caution">
    <text evidence="1">The sequence shown here is derived from an EMBL/GenBank/DDBJ whole genome shotgun (WGS) entry which is preliminary data.</text>
</comment>
<dbReference type="RefSeq" id="WP_181053237.1">
    <property type="nucleotide sequence ID" value="NZ_JACDXJ010000001.1"/>
</dbReference>
<dbReference type="GO" id="GO:0003676">
    <property type="term" value="F:nucleic acid binding"/>
    <property type="evidence" value="ECO:0007669"/>
    <property type="project" value="InterPro"/>
</dbReference>
<dbReference type="CDD" id="cd22992">
    <property type="entry name" value="MOC1"/>
    <property type="match status" value="1"/>
</dbReference>
<sequence>MSEICILGVDPGSSGAIALYWPSAPHTIIAEDVPTVDGAINPAALARRLEEARPSLAMVELVGAMPKQGVSSTFKFGVAYGLVRGVIGAAFIPMHLVTPGKWKKHFRLSSDKEEARALATRLWPAATCFSRKKDHGRAEAALIARYAAETMYADFRQGAAE</sequence>
<dbReference type="InterPro" id="IPR045290">
    <property type="entry name" value="MOC1-like"/>
</dbReference>
<reference evidence="1 2" key="1">
    <citation type="submission" date="2020-07" db="EMBL/GenBank/DDBJ databases">
        <title>Draft genome and description of Microvirga mediterraneensis Marseille-Q2068 sp. nov.</title>
        <authorList>
            <person name="Boxberger M."/>
        </authorList>
    </citation>
    <scope>NUCLEOTIDE SEQUENCE [LARGE SCALE GENOMIC DNA]</scope>
    <source>
        <strain evidence="1 2">Marseille-Q2068</strain>
    </source>
</reference>
<organism evidence="1 2">
    <name type="scientific">Microvirga mediterraneensis</name>
    <dbReference type="NCBI Taxonomy" id="2754695"/>
    <lineage>
        <taxon>Bacteria</taxon>
        <taxon>Pseudomonadati</taxon>
        <taxon>Pseudomonadota</taxon>
        <taxon>Alphaproteobacteria</taxon>
        <taxon>Hyphomicrobiales</taxon>
        <taxon>Methylobacteriaceae</taxon>
        <taxon>Microvirga</taxon>
    </lineage>
</organism>
<dbReference type="PANTHER" id="PTHR36015">
    <property type="entry name" value="HOLLIDAY JUNCTION RESOLVASE MOC1, CHLOROPLASTIC-RELATED"/>
    <property type="match status" value="1"/>
</dbReference>
<evidence type="ECO:0000313" key="1">
    <source>
        <dbReference type="EMBL" id="MBA1157788.1"/>
    </source>
</evidence>
<evidence type="ECO:0000313" key="2">
    <source>
        <dbReference type="Proteomes" id="UP000572984"/>
    </source>
</evidence>
<dbReference type="InterPro" id="IPR036397">
    <property type="entry name" value="RNaseH_sf"/>
</dbReference>
<dbReference type="Gene3D" id="3.30.420.10">
    <property type="entry name" value="Ribonuclease H-like superfamily/Ribonuclease H"/>
    <property type="match status" value="1"/>
</dbReference>
<dbReference type="SUPFAM" id="SSF53098">
    <property type="entry name" value="Ribonuclease H-like"/>
    <property type="match status" value="1"/>
</dbReference>